<dbReference type="GO" id="GO:0016020">
    <property type="term" value="C:membrane"/>
    <property type="evidence" value="ECO:0007669"/>
    <property type="project" value="UniProtKB-SubCell"/>
</dbReference>
<evidence type="ECO:0000313" key="7">
    <source>
        <dbReference type="Proteomes" id="UP000028007"/>
    </source>
</evidence>
<feature type="transmembrane region" description="Helical" evidence="5">
    <location>
        <begin position="39"/>
        <end position="60"/>
    </location>
</feature>
<feature type="transmembrane region" description="Helical" evidence="5">
    <location>
        <begin position="81"/>
        <end position="106"/>
    </location>
</feature>
<keyword evidence="7" id="KW-1185">Reference proteome</keyword>
<dbReference type="eggNOG" id="COG2244">
    <property type="taxonomic scope" value="Bacteria"/>
</dbReference>
<keyword evidence="3 5" id="KW-1133">Transmembrane helix</keyword>
<feature type="transmembrane region" description="Helical" evidence="5">
    <location>
        <begin position="140"/>
        <end position="159"/>
    </location>
</feature>
<dbReference type="InterPro" id="IPR002797">
    <property type="entry name" value="Polysacc_synth"/>
</dbReference>
<feature type="transmembrane region" description="Helical" evidence="5">
    <location>
        <begin position="287"/>
        <end position="312"/>
    </location>
</feature>
<feature type="transmembrane region" description="Helical" evidence="5">
    <location>
        <begin position="380"/>
        <end position="398"/>
    </location>
</feature>
<dbReference type="AlphaFoldDB" id="A0A081PG70"/>
<reference evidence="6 7" key="1">
    <citation type="journal article" date="1992" name="Int. J. Syst. Bacteriol.">
        <title>Sphingobacterium antarcticus sp. nov. a Psychrotrophic Bacterium from the Soils of Schirmacher Oasis, Antarctica.</title>
        <authorList>
            <person name="Shivaji S."/>
            <person name="Ray M.K."/>
            <person name="Rao N.S."/>
            <person name="Saiserr L."/>
            <person name="Jagannadham M.V."/>
            <person name="Kumar G.S."/>
            <person name="Reddy G."/>
            <person name="Bhargava P.M."/>
        </authorList>
    </citation>
    <scope>NUCLEOTIDE SEQUENCE [LARGE SCALE GENOMIC DNA]</scope>
    <source>
        <strain evidence="6 7">4BY</strain>
    </source>
</reference>
<proteinExistence type="predicted"/>
<accession>A0A081PG70</accession>
<evidence type="ECO:0000256" key="5">
    <source>
        <dbReference type="SAM" id="Phobius"/>
    </source>
</evidence>
<protein>
    <submittedName>
        <fullName evidence="6">Uncharacterized protein</fullName>
    </submittedName>
</protein>
<name>A0A081PG70_9SPHI</name>
<dbReference type="CDD" id="cd13128">
    <property type="entry name" value="MATE_Wzx_like"/>
    <property type="match status" value="1"/>
</dbReference>
<dbReference type="InterPro" id="IPR052556">
    <property type="entry name" value="PolySynth_Transporter"/>
</dbReference>
<dbReference type="Pfam" id="PF01943">
    <property type="entry name" value="Polysacc_synt"/>
    <property type="match status" value="1"/>
</dbReference>
<sequence length="480" mass="54530">MAKNYFYNLLLSLANLLFPILSFPYVSRILGPEGIGKVQFIYSFAMYFALVASLGIPIYGMKEIARRRNDPDARSAVFSELFIVNVITSVVLTIAYLLVIFFFPYFQADRNLFIAAGLLILLSFSYIEWLYTGMEEFRSIALRSVLFKLIGLVLMYTFIRDRNDFGIYLLIMIFSFMGNNLLSLFLSRSRVKLVLRDLKLRRHIVPLLMILSTTFATSMYTEMDTVLLGLLANNKTVGLYTAAVKLSKIIIPFVTSMGVVLIPRIAKYFAEENLEGVQETLNENFRFLAFFSVPIAMGLMLFAPEFIALFSGKEFLPATLSMQLLSFLPVVIGFGHLFLCLILIPAGKNKEMLFSVICGMVISVLLNFLLVPVWKEVGSSIANLSAETLVSVMYFYFIRKHFKFTYQWSLMGKALLSTILFIPVIWMARIYGTSLILTLILGIGGCAICYVATQLFLFRNYFVFSVLDFLKAKLMLKNKV</sequence>
<evidence type="ECO:0000313" key="6">
    <source>
        <dbReference type="EMBL" id="KEQ29693.1"/>
    </source>
</evidence>
<evidence type="ECO:0000256" key="2">
    <source>
        <dbReference type="ARBA" id="ARBA00022692"/>
    </source>
</evidence>
<dbReference type="PANTHER" id="PTHR43424">
    <property type="entry name" value="LOCUS PUTATIVE PROTEIN 1-RELATED"/>
    <property type="match status" value="1"/>
</dbReference>
<feature type="transmembrane region" description="Helical" evidence="5">
    <location>
        <begin position="434"/>
        <end position="458"/>
    </location>
</feature>
<keyword evidence="4 5" id="KW-0472">Membrane</keyword>
<evidence type="ECO:0000256" key="4">
    <source>
        <dbReference type="ARBA" id="ARBA00023136"/>
    </source>
</evidence>
<feature type="transmembrane region" description="Helical" evidence="5">
    <location>
        <begin position="7"/>
        <end position="27"/>
    </location>
</feature>
<dbReference type="PANTHER" id="PTHR43424:SF1">
    <property type="entry name" value="LOCUS PUTATIVE PROTEIN 1-RELATED"/>
    <property type="match status" value="1"/>
</dbReference>
<feature type="transmembrane region" description="Helical" evidence="5">
    <location>
        <begin position="249"/>
        <end position="266"/>
    </location>
</feature>
<feature type="transmembrane region" description="Helical" evidence="5">
    <location>
        <begin position="324"/>
        <end position="346"/>
    </location>
</feature>
<evidence type="ECO:0000256" key="1">
    <source>
        <dbReference type="ARBA" id="ARBA00004141"/>
    </source>
</evidence>
<evidence type="ECO:0000256" key="3">
    <source>
        <dbReference type="ARBA" id="ARBA00022989"/>
    </source>
</evidence>
<feature type="transmembrane region" description="Helical" evidence="5">
    <location>
        <begin position="165"/>
        <end position="186"/>
    </location>
</feature>
<keyword evidence="2 5" id="KW-0812">Transmembrane</keyword>
<comment type="subcellular location">
    <subcellularLocation>
        <location evidence="1">Membrane</location>
        <topology evidence="1">Multi-pass membrane protein</topology>
    </subcellularLocation>
</comment>
<feature type="transmembrane region" description="Helical" evidence="5">
    <location>
        <begin position="410"/>
        <end position="428"/>
    </location>
</feature>
<feature type="transmembrane region" description="Helical" evidence="5">
    <location>
        <begin position="112"/>
        <end position="131"/>
    </location>
</feature>
<organism evidence="6 7">
    <name type="scientific">Pedobacter antarcticus 4BY</name>
    <dbReference type="NCBI Taxonomy" id="1358423"/>
    <lineage>
        <taxon>Bacteria</taxon>
        <taxon>Pseudomonadati</taxon>
        <taxon>Bacteroidota</taxon>
        <taxon>Sphingobacteriia</taxon>
        <taxon>Sphingobacteriales</taxon>
        <taxon>Sphingobacteriaceae</taxon>
        <taxon>Pedobacter</taxon>
    </lineage>
</organism>
<feature type="transmembrane region" description="Helical" evidence="5">
    <location>
        <begin position="353"/>
        <end position="374"/>
    </location>
</feature>
<dbReference type="EMBL" id="JNFF01000064">
    <property type="protein sequence ID" value="KEQ29693.1"/>
    <property type="molecule type" value="Genomic_DNA"/>
</dbReference>
<comment type="caution">
    <text evidence="6">The sequence shown here is derived from an EMBL/GenBank/DDBJ whole genome shotgun (WGS) entry which is preliminary data.</text>
</comment>
<feature type="transmembrane region" description="Helical" evidence="5">
    <location>
        <begin position="207"/>
        <end position="229"/>
    </location>
</feature>
<dbReference type="OrthoDB" id="9815702at2"/>
<gene>
    <name evidence="6" type="ORF">N180_17955</name>
</gene>
<dbReference type="Proteomes" id="UP000028007">
    <property type="component" value="Unassembled WGS sequence"/>
</dbReference>
<dbReference type="RefSeq" id="WP_037441492.1">
    <property type="nucleotide sequence ID" value="NZ_JNFF01000064.1"/>
</dbReference>